<sequence length="115" mass="13097">MSENERKINVAQKDKRGLLVRDLVILNQGQVRMTPELAASLLTSSPQKRETFEPPVTDVKYVYNTNNVNSRSTSEMQQQLIVPGIVPSYGRLGHITADTARRVQTNWVSWRCQLK</sequence>
<dbReference type="EMBL" id="BMAU01021353">
    <property type="protein sequence ID" value="GFY19708.1"/>
    <property type="molecule type" value="Genomic_DNA"/>
</dbReference>
<accession>A0A8X6SY19</accession>
<dbReference type="AlphaFoldDB" id="A0A8X6SY19"/>
<evidence type="ECO:0000313" key="1">
    <source>
        <dbReference type="EMBL" id="GFY19708.1"/>
    </source>
</evidence>
<comment type="caution">
    <text evidence="1">The sequence shown here is derived from an EMBL/GenBank/DDBJ whole genome shotgun (WGS) entry which is preliminary data.</text>
</comment>
<proteinExistence type="predicted"/>
<dbReference type="Proteomes" id="UP000887159">
    <property type="component" value="Unassembled WGS sequence"/>
</dbReference>
<protein>
    <submittedName>
        <fullName evidence="1">Uncharacterized protein</fullName>
    </submittedName>
</protein>
<name>A0A8X6SY19_TRICX</name>
<reference evidence="1" key="1">
    <citation type="submission" date="2020-08" db="EMBL/GenBank/DDBJ databases">
        <title>Multicomponent nature underlies the extraordinary mechanical properties of spider dragline silk.</title>
        <authorList>
            <person name="Kono N."/>
            <person name="Nakamura H."/>
            <person name="Mori M."/>
            <person name="Yoshida Y."/>
            <person name="Ohtoshi R."/>
            <person name="Malay A.D."/>
            <person name="Moran D.A.P."/>
            <person name="Tomita M."/>
            <person name="Numata K."/>
            <person name="Arakawa K."/>
        </authorList>
    </citation>
    <scope>NUCLEOTIDE SEQUENCE</scope>
</reference>
<keyword evidence="2" id="KW-1185">Reference proteome</keyword>
<organism evidence="1 2">
    <name type="scientific">Trichonephila clavipes</name>
    <name type="common">Golden silk orbweaver</name>
    <name type="synonym">Nephila clavipes</name>
    <dbReference type="NCBI Taxonomy" id="2585209"/>
    <lineage>
        <taxon>Eukaryota</taxon>
        <taxon>Metazoa</taxon>
        <taxon>Ecdysozoa</taxon>
        <taxon>Arthropoda</taxon>
        <taxon>Chelicerata</taxon>
        <taxon>Arachnida</taxon>
        <taxon>Araneae</taxon>
        <taxon>Araneomorphae</taxon>
        <taxon>Entelegynae</taxon>
        <taxon>Araneoidea</taxon>
        <taxon>Nephilidae</taxon>
        <taxon>Trichonephila</taxon>
    </lineage>
</organism>
<evidence type="ECO:0000313" key="2">
    <source>
        <dbReference type="Proteomes" id="UP000887159"/>
    </source>
</evidence>
<gene>
    <name evidence="1" type="ORF">TNCV_4648801</name>
</gene>